<dbReference type="RefSeq" id="WP_220201201.1">
    <property type="nucleotide sequence ID" value="NZ_BNJK01000001.1"/>
</dbReference>
<evidence type="ECO:0000256" key="2">
    <source>
        <dbReference type="ARBA" id="ARBA00022643"/>
    </source>
</evidence>
<dbReference type="EMBL" id="BNJK01000001">
    <property type="protein sequence ID" value="GHO90222.1"/>
    <property type="molecule type" value="Genomic_DNA"/>
</dbReference>
<organism evidence="6 7">
    <name type="scientific">Reticulibacter mediterranei</name>
    <dbReference type="NCBI Taxonomy" id="2778369"/>
    <lineage>
        <taxon>Bacteria</taxon>
        <taxon>Bacillati</taxon>
        <taxon>Chloroflexota</taxon>
        <taxon>Ktedonobacteria</taxon>
        <taxon>Ktedonobacterales</taxon>
        <taxon>Reticulibacteraceae</taxon>
        <taxon>Reticulibacter</taxon>
    </lineage>
</organism>
<feature type="domain" description="Luciferase-like" evidence="5">
    <location>
        <begin position="14"/>
        <end position="222"/>
    </location>
</feature>
<dbReference type="Pfam" id="PF00296">
    <property type="entry name" value="Bac_luciferase"/>
    <property type="match status" value="1"/>
</dbReference>
<accession>A0A8J3IEN5</accession>
<dbReference type="InterPro" id="IPR036661">
    <property type="entry name" value="Luciferase-like_sf"/>
</dbReference>
<evidence type="ECO:0000313" key="6">
    <source>
        <dbReference type="EMBL" id="GHO90222.1"/>
    </source>
</evidence>
<keyword evidence="1" id="KW-0285">Flavoprotein</keyword>
<sequence length="296" mass="33218">MKIGWVLNLSEAVRGYAEVREMALRVEADGLDSIWIPDHLLYRSSPGETRGIWEAWTFLSSLAEATTRVELGPLVACTQFRNPAILAKMAITLDEVSQGRLTLGVGAGWNEPEFQAFGLPSDHLVGRFEEALRIIKPLLQEGSVDFQGTYYQARECEIKPRGRRLGGPPLLIAGWGPRMLRLVARYADSWNTAYTQPSFEEPYERLLAACAEEGRDPSTLKMTHEILLDFPDLRDTPIPSNILNILRGSTEEIAKALLQYEQRSIEHIMVQCTPSNAVSLSRFLAAVKMYRSLPRS</sequence>
<evidence type="ECO:0000313" key="7">
    <source>
        <dbReference type="Proteomes" id="UP000597444"/>
    </source>
</evidence>
<keyword evidence="4" id="KW-0503">Monooxygenase</keyword>
<keyword evidence="7" id="KW-1185">Reference proteome</keyword>
<evidence type="ECO:0000256" key="4">
    <source>
        <dbReference type="ARBA" id="ARBA00023033"/>
    </source>
</evidence>
<dbReference type="Proteomes" id="UP000597444">
    <property type="component" value="Unassembled WGS sequence"/>
</dbReference>
<proteinExistence type="predicted"/>
<dbReference type="PANTHER" id="PTHR42847">
    <property type="entry name" value="ALKANESULFONATE MONOOXYGENASE"/>
    <property type="match status" value="1"/>
</dbReference>
<name>A0A8J3IEN5_9CHLR</name>
<dbReference type="SUPFAM" id="SSF51679">
    <property type="entry name" value="Bacterial luciferase-like"/>
    <property type="match status" value="1"/>
</dbReference>
<keyword evidence="3" id="KW-0560">Oxidoreductase</keyword>
<dbReference type="GO" id="GO:0008726">
    <property type="term" value="F:alkanesulfonate monooxygenase activity"/>
    <property type="evidence" value="ECO:0007669"/>
    <property type="project" value="TreeGrafter"/>
</dbReference>
<dbReference type="AlphaFoldDB" id="A0A8J3IEN5"/>
<dbReference type="InterPro" id="IPR050172">
    <property type="entry name" value="SsuD_RutA_monooxygenase"/>
</dbReference>
<dbReference type="InterPro" id="IPR011251">
    <property type="entry name" value="Luciferase-like_dom"/>
</dbReference>
<reference evidence="6" key="1">
    <citation type="submission" date="2020-10" db="EMBL/GenBank/DDBJ databases">
        <title>Taxonomic study of unclassified bacteria belonging to the class Ktedonobacteria.</title>
        <authorList>
            <person name="Yabe S."/>
            <person name="Wang C.M."/>
            <person name="Zheng Y."/>
            <person name="Sakai Y."/>
            <person name="Cavaletti L."/>
            <person name="Monciardini P."/>
            <person name="Donadio S."/>
        </authorList>
    </citation>
    <scope>NUCLEOTIDE SEQUENCE</scope>
    <source>
        <strain evidence="6">ID150040</strain>
    </source>
</reference>
<gene>
    <name evidence="6" type="ORF">KSF_002700</name>
</gene>
<protein>
    <recommendedName>
        <fullName evidence="5">Luciferase-like domain-containing protein</fullName>
    </recommendedName>
</protein>
<dbReference type="PANTHER" id="PTHR42847:SF4">
    <property type="entry name" value="ALKANESULFONATE MONOOXYGENASE-RELATED"/>
    <property type="match status" value="1"/>
</dbReference>
<keyword evidence="2" id="KW-0288">FMN</keyword>
<dbReference type="Gene3D" id="3.20.20.30">
    <property type="entry name" value="Luciferase-like domain"/>
    <property type="match status" value="1"/>
</dbReference>
<dbReference type="GO" id="GO:0046306">
    <property type="term" value="P:alkanesulfonate catabolic process"/>
    <property type="evidence" value="ECO:0007669"/>
    <property type="project" value="TreeGrafter"/>
</dbReference>
<comment type="caution">
    <text evidence="6">The sequence shown here is derived from an EMBL/GenBank/DDBJ whole genome shotgun (WGS) entry which is preliminary data.</text>
</comment>
<evidence type="ECO:0000259" key="5">
    <source>
        <dbReference type="Pfam" id="PF00296"/>
    </source>
</evidence>
<evidence type="ECO:0000256" key="3">
    <source>
        <dbReference type="ARBA" id="ARBA00023002"/>
    </source>
</evidence>
<evidence type="ECO:0000256" key="1">
    <source>
        <dbReference type="ARBA" id="ARBA00022630"/>
    </source>
</evidence>